<dbReference type="EC" id="4.1.1.65" evidence="11"/>
<dbReference type="GO" id="GO:0005886">
    <property type="term" value="C:plasma membrane"/>
    <property type="evidence" value="ECO:0007669"/>
    <property type="project" value="UniProtKB-SubCell"/>
</dbReference>
<dbReference type="PANTHER" id="PTHR35809">
    <property type="entry name" value="ARCHAETIDYLSERINE DECARBOXYLASE PROENZYME-RELATED"/>
    <property type="match status" value="1"/>
</dbReference>
<comment type="catalytic activity">
    <reaction evidence="11">
        <text>a 1,2-diacyl-sn-glycero-3-phospho-L-serine + H(+) = a 1,2-diacyl-sn-glycero-3-phosphoethanolamine + CO2</text>
        <dbReference type="Rhea" id="RHEA:20828"/>
        <dbReference type="ChEBI" id="CHEBI:15378"/>
        <dbReference type="ChEBI" id="CHEBI:16526"/>
        <dbReference type="ChEBI" id="CHEBI:57262"/>
        <dbReference type="ChEBI" id="CHEBI:64612"/>
        <dbReference type="EC" id="4.1.1.65"/>
    </reaction>
</comment>
<keyword evidence="12" id="KW-1133">Transmembrane helix</keyword>
<dbReference type="GO" id="GO:0004609">
    <property type="term" value="F:phosphatidylserine decarboxylase activity"/>
    <property type="evidence" value="ECO:0007669"/>
    <property type="project" value="UniProtKB-UniRule"/>
</dbReference>
<evidence type="ECO:0000256" key="5">
    <source>
        <dbReference type="ARBA" id="ARBA00023136"/>
    </source>
</evidence>
<dbReference type="NCBIfam" id="NF003685">
    <property type="entry name" value="PRK05305.2-5"/>
    <property type="match status" value="1"/>
</dbReference>
<dbReference type="STRING" id="419481.SAMN05216233_108201"/>
<evidence type="ECO:0000256" key="4">
    <source>
        <dbReference type="ARBA" id="ARBA00023098"/>
    </source>
</evidence>
<evidence type="ECO:0000256" key="2">
    <source>
        <dbReference type="ARBA" id="ARBA00022516"/>
    </source>
</evidence>
<keyword evidence="5 11" id="KW-0472">Membrane</keyword>
<evidence type="ECO:0000256" key="6">
    <source>
        <dbReference type="ARBA" id="ARBA00023145"/>
    </source>
</evidence>
<evidence type="ECO:0000256" key="11">
    <source>
        <dbReference type="HAMAP-Rule" id="MF_00664"/>
    </source>
</evidence>
<accession>A0A1G5FPQ3</accession>
<comment type="subunit">
    <text evidence="11">Heterodimer of a large membrane-associated beta subunit and a small pyruvoyl-containing alpha subunit.</text>
</comment>
<gene>
    <name evidence="11" type="primary">psd</name>
    <name evidence="13" type="ORF">SAMN05216233_108201</name>
</gene>
<feature type="modified residue" description="Pyruvic acid (Ser); by autocatalysis" evidence="11">
    <location>
        <position position="192"/>
    </location>
</feature>
<dbReference type="InterPro" id="IPR003817">
    <property type="entry name" value="PS_Dcarbxylase"/>
</dbReference>
<comment type="subcellular location">
    <subcellularLocation>
        <location evidence="11">Cell membrane</location>
        <topology evidence="11">Peripheral membrane protein</topology>
    </subcellularLocation>
</comment>
<keyword evidence="7 11" id="KW-0594">Phospholipid biosynthesis</keyword>
<evidence type="ECO:0000313" key="13">
    <source>
        <dbReference type="EMBL" id="SCY41229.1"/>
    </source>
</evidence>
<keyword evidence="9 11" id="KW-1208">Phospholipid metabolism</keyword>
<evidence type="ECO:0000256" key="7">
    <source>
        <dbReference type="ARBA" id="ARBA00023209"/>
    </source>
</evidence>
<evidence type="ECO:0000256" key="10">
    <source>
        <dbReference type="ARBA" id="ARBA00023317"/>
    </source>
</evidence>
<dbReference type="OrthoDB" id="9790893at2"/>
<feature type="active site" description="Schiff-base intermediate with substrate; via pyruvic acid" evidence="11">
    <location>
        <position position="192"/>
    </location>
</feature>
<evidence type="ECO:0000256" key="3">
    <source>
        <dbReference type="ARBA" id="ARBA00022793"/>
    </source>
</evidence>
<comment type="cofactor">
    <cofactor evidence="11">
        <name>pyruvate</name>
        <dbReference type="ChEBI" id="CHEBI:15361"/>
    </cofactor>
    <text evidence="11">Binds 1 pyruvoyl group covalently per subunit.</text>
</comment>
<keyword evidence="12" id="KW-0812">Transmembrane</keyword>
<dbReference type="EMBL" id="FMUX01000008">
    <property type="protein sequence ID" value="SCY41229.1"/>
    <property type="molecule type" value="Genomic_DNA"/>
</dbReference>
<proteinExistence type="inferred from homology"/>
<reference evidence="13 14" key="1">
    <citation type="submission" date="2016-10" db="EMBL/GenBank/DDBJ databases">
        <authorList>
            <person name="de Groot N.N."/>
        </authorList>
    </citation>
    <scope>NUCLEOTIDE SEQUENCE [LARGE SCALE GENOMIC DNA]</scope>
    <source>
        <strain evidence="13 14">AA1</strain>
    </source>
</reference>
<dbReference type="PANTHER" id="PTHR35809:SF1">
    <property type="entry name" value="ARCHAETIDYLSERINE DECARBOXYLASE PROENZYME-RELATED"/>
    <property type="match status" value="1"/>
</dbReference>
<keyword evidence="3 11" id="KW-0210">Decarboxylase</keyword>
<dbReference type="RefSeq" id="WP_092211051.1">
    <property type="nucleotide sequence ID" value="NZ_FMUX01000008.1"/>
</dbReference>
<feature type="site" description="Cleavage (non-hydrolytic); by autocatalysis" evidence="11">
    <location>
        <begin position="191"/>
        <end position="192"/>
    </location>
</feature>
<protein>
    <recommendedName>
        <fullName evidence="11">Phosphatidylserine decarboxylase proenzyme</fullName>
        <ecNumber evidence="11">4.1.1.65</ecNumber>
    </recommendedName>
    <component>
        <recommendedName>
            <fullName evidence="11">Phosphatidylserine decarboxylase alpha chain</fullName>
        </recommendedName>
    </component>
    <component>
        <recommendedName>
            <fullName evidence="11">Phosphatidylserine decarboxylase beta chain</fullName>
        </recommendedName>
    </component>
</protein>
<keyword evidence="10 11" id="KW-0670">Pyruvate</keyword>
<feature type="transmembrane region" description="Helical" evidence="12">
    <location>
        <begin position="25"/>
        <end position="58"/>
    </location>
</feature>
<organism evidence="13 14">
    <name type="scientific">Desulfoluna spongiiphila</name>
    <dbReference type="NCBI Taxonomy" id="419481"/>
    <lineage>
        <taxon>Bacteria</taxon>
        <taxon>Pseudomonadati</taxon>
        <taxon>Thermodesulfobacteriota</taxon>
        <taxon>Desulfobacteria</taxon>
        <taxon>Desulfobacterales</taxon>
        <taxon>Desulfolunaceae</taxon>
        <taxon>Desulfoluna</taxon>
    </lineage>
</organism>
<evidence type="ECO:0000313" key="14">
    <source>
        <dbReference type="Proteomes" id="UP000198870"/>
    </source>
</evidence>
<keyword evidence="2 11" id="KW-0444">Lipid biosynthesis</keyword>
<dbReference type="HAMAP" id="MF_00664">
    <property type="entry name" value="PS_decarb_PSD_A"/>
    <property type="match status" value="1"/>
</dbReference>
<name>A0A1G5FPQ3_9BACT</name>
<evidence type="ECO:0000256" key="1">
    <source>
        <dbReference type="ARBA" id="ARBA00022475"/>
    </source>
</evidence>
<feature type="chain" id="PRO_5023499377" description="Phosphatidylserine decarboxylase alpha chain" evidence="11">
    <location>
        <begin position="192"/>
        <end position="223"/>
    </location>
</feature>
<comment type="pathway">
    <text evidence="11">Phospholipid metabolism; phosphatidylethanolamine biosynthesis; phosphatidylethanolamine from CDP-diacylglycerol: step 2/2.</text>
</comment>
<feature type="chain" id="PRO_5023499378" description="Phosphatidylserine decarboxylase beta chain" evidence="11">
    <location>
        <begin position="1"/>
        <end position="191"/>
    </location>
</feature>
<dbReference type="UniPathway" id="UPA00558">
    <property type="reaction ID" value="UER00616"/>
</dbReference>
<comment type="PTM">
    <text evidence="11">Is synthesized initially as an inactive proenzyme. Formation of the active enzyme involves a self-maturation process in which the active site pyruvoyl group is generated from an internal serine residue via an autocatalytic post-translational modification. Two non-identical subunits are generated from the proenzyme in this reaction, and the pyruvate is formed at the N-terminus of the alpha chain, which is derived from the carboxyl end of the proenzyme. The post-translation cleavage follows an unusual pathway, termed non-hydrolytic serinolysis, in which the side chain hydroxyl group of the serine supplies its oxygen atom to form the C-terminus of the beta chain, while the remainder of the serine residue undergoes an oxidative deamination to produce ammonia and the pyruvoyl prosthetic group on the alpha chain.</text>
</comment>
<dbReference type="InterPro" id="IPR033175">
    <property type="entry name" value="PSD-A"/>
</dbReference>
<dbReference type="GO" id="GO:0006646">
    <property type="term" value="P:phosphatidylethanolamine biosynthetic process"/>
    <property type="evidence" value="ECO:0007669"/>
    <property type="project" value="UniProtKB-UniRule"/>
</dbReference>
<keyword evidence="1 11" id="KW-1003">Cell membrane</keyword>
<keyword evidence="4 11" id="KW-0443">Lipid metabolism</keyword>
<comment type="function">
    <text evidence="11">Catalyzes the formation of phosphatidylethanolamine (PtdEtn) from phosphatidylserine (PtdSer).</text>
</comment>
<comment type="similarity">
    <text evidence="11">Belongs to the phosphatidylserine decarboxylase family. PSD-A subfamily.</text>
</comment>
<dbReference type="NCBIfam" id="NF003678">
    <property type="entry name" value="PRK05305.1-2"/>
    <property type="match status" value="1"/>
</dbReference>
<dbReference type="Proteomes" id="UP000198870">
    <property type="component" value="Unassembled WGS sequence"/>
</dbReference>
<keyword evidence="8 11" id="KW-0456">Lyase</keyword>
<evidence type="ECO:0000256" key="12">
    <source>
        <dbReference type="SAM" id="Phobius"/>
    </source>
</evidence>
<evidence type="ECO:0000256" key="9">
    <source>
        <dbReference type="ARBA" id="ARBA00023264"/>
    </source>
</evidence>
<keyword evidence="14" id="KW-1185">Reference proteome</keyword>
<keyword evidence="6 11" id="KW-0865">Zymogen</keyword>
<dbReference type="AlphaFoldDB" id="A0A1G5FPQ3"/>
<evidence type="ECO:0000256" key="8">
    <source>
        <dbReference type="ARBA" id="ARBA00023239"/>
    </source>
</evidence>
<dbReference type="Pfam" id="PF02666">
    <property type="entry name" value="PS_Dcarbxylase"/>
    <property type="match status" value="1"/>
</dbReference>
<sequence>MNRFTWPETPSLKAFQVAKPGIPFIVVACVSTLFLAGIHFHTLALISFFITLFVCYFFRDPDRAVEVGEGFLSSPADGKVIFAEVVDENPYVEGKCFKISIFMNVFNVHVNRVPFDGTIKAIHYHPGKFFNASLDKASEHNERNAMVIETEQGVTFATVQIAGLVARRIVCGVSEGDRVTRGRRYGMICFGSRLDLYLPTDFACRVAIGDKVQAGTTVMGVLS</sequence>